<dbReference type="Proteomes" id="UP000595140">
    <property type="component" value="Unassembled WGS sequence"/>
</dbReference>
<dbReference type="EMBL" id="OOIL02001093">
    <property type="protein sequence ID" value="VFQ71943.1"/>
    <property type="molecule type" value="Genomic_DNA"/>
</dbReference>
<reference evidence="1 2" key="1">
    <citation type="submission" date="2018-04" db="EMBL/GenBank/DDBJ databases">
        <authorList>
            <person name="Vogel A."/>
        </authorList>
    </citation>
    <scope>NUCLEOTIDE SEQUENCE [LARGE SCALE GENOMIC DNA]</scope>
</reference>
<organism evidence="1 2">
    <name type="scientific">Cuscuta campestris</name>
    <dbReference type="NCBI Taxonomy" id="132261"/>
    <lineage>
        <taxon>Eukaryota</taxon>
        <taxon>Viridiplantae</taxon>
        <taxon>Streptophyta</taxon>
        <taxon>Embryophyta</taxon>
        <taxon>Tracheophyta</taxon>
        <taxon>Spermatophyta</taxon>
        <taxon>Magnoliopsida</taxon>
        <taxon>eudicotyledons</taxon>
        <taxon>Gunneridae</taxon>
        <taxon>Pentapetalae</taxon>
        <taxon>asterids</taxon>
        <taxon>lamiids</taxon>
        <taxon>Solanales</taxon>
        <taxon>Convolvulaceae</taxon>
        <taxon>Cuscuteae</taxon>
        <taxon>Cuscuta</taxon>
        <taxon>Cuscuta subgen. Grammica</taxon>
        <taxon>Cuscuta sect. Cleistogrammica</taxon>
    </lineage>
</organism>
<keyword evidence="2" id="KW-1185">Reference proteome</keyword>
<sequence length="70" mass="7930">MKSSRFQSIGQNHLKHLVHKPVEREDATSRKKKAVTEESGQLCTLPAWKQKVGRFVCSVATLVLLSRILE</sequence>
<dbReference type="AlphaFoldDB" id="A0A484L6G1"/>
<gene>
    <name evidence="1" type="ORF">CCAM_LOCUS13719</name>
</gene>
<protein>
    <submittedName>
        <fullName evidence="1">Uncharacterized protein</fullName>
    </submittedName>
</protein>
<dbReference type="OrthoDB" id="20507at2759"/>
<proteinExistence type="predicted"/>
<accession>A0A484L6G1</accession>
<name>A0A484L6G1_9ASTE</name>
<evidence type="ECO:0000313" key="2">
    <source>
        <dbReference type="Proteomes" id="UP000595140"/>
    </source>
</evidence>
<evidence type="ECO:0000313" key="1">
    <source>
        <dbReference type="EMBL" id="VFQ71943.1"/>
    </source>
</evidence>